<reference evidence="4" key="1">
    <citation type="journal article" date="2006" name="Science">
        <title>Ancient noncoding elements conserved in the human genome.</title>
        <authorList>
            <person name="Venkatesh B."/>
            <person name="Kirkness E.F."/>
            <person name="Loh Y.H."/>
            <person name="Halpern A.L."/>
            <person name="Lee A.P."/>
            <person name="Johnson J."/>
            <person name="Dandona N."/>
            <person name="Viswanathan L.D."/>
            <person name="Tay A."/>
            <person name="Venter J.C."/>
            <person name="Strausberg R.L."/>
            <person name="Brenner S."/>
        </authorList>
    </citation>
    <scope>NUCLEOTIDE SEQUENCE [LARGE SCALE GENOMIC DNA]</scope>
</reference>
<dbReference type="GO" id="GO:0005777">
    <property type="term" value="C:peroxisome"/>
    <property type="evidence" value="ECO:0007669"/>
    <property type="project" value="TreeGrafter"/>
</dbReference>
<evidence type="ECO:0000256" key="2">
    <source>
        <dbReference type="SAM" id="MobiDB-lite"/>
    </source>
</evidence>
<sequence length="383" mass="44120">MCPMAAYYRPHTGTLQQDQGRLPPYDALAQILPEYNYLFSATHLSSKQPRPQQPTSKAPYPLPIQQPALTSEERGPLTGERIANREFTDHEAKEMDNYRTAMRKMAEDIIDLRKNISSLEAENSKLRSELSLHQDLGRTLLEDTDIDVMTKAEIADRIVSLKQKLAGESVELQSYKVKVQQLQNELIRKNDREKELIWLQKAHQQQQAVLQKYQEKGSQLKLLEDTIRQQEKVIEKMERLLDKKLREKPREKPGALKTPTAIIDDSSTQKEVELVLLAENARLREELQKLRHEPNPIILQQPFHPVPDSFSDSEKLCLLAKLEKAQGCIRTLEAVMEENSRKWGQEKQNLLTRLSESEHGFARTSTMVLHDFPMKNVSDSVLT</sequence>
<keyword evidence="1" id="KW-0175">Coiled coil</keyword>
<dbReference type="Proteomes" id="UP000314986">
    <property type="component" value="Unassembled WGS sequence"/>
</dbReference>
<dbReference type="AlphaFoldDB" id="A0A4W3HKQ4"/>
<feature type="compositionally biased region" description="Polar residues" evidence="2">
    <location>
        <begin position="44"/>
        <end position="56"/>
    </location>
</feature>
<proteinExistence type="predicted"/>
<feature type="coiled-coil region" evidence="1">
    <location>
        <begin position="95"/>
        <end position="136"/>
    </location>
</feature>
<dbReference type="PANTHER" id="PTHR21623:SF2">
    <property type="entry name" value="COILED-COIL DOMAIN-CONTAINING PROTEIN 33"/>
    <property type="match status" value="1"/>
</dbReference>
<feature type="coiled-coil region" evidence="1">
    <location>
        <begin position="220"/>
        <end position="247"/>
    </location>
</feature>
<reference evidence="4" key="3">
    <citation type="journal article" date="2014" name="Nature">
        <title>Elephant shark genome provides unique insights into gnathostome evolution.</title>
        <authorList>
            <consortium name="International Elephant Shark Genome Sequencing Consortium"/>
            <person name="Venkatesh B."/>
            <person name="Lee A.P."/>
            <person name="Ravi V."/>
            <person name="Maurya A.K."/>
            <person name="Lian M.M."/>
            <person name="Swann J.B."/>
            <person name="Ohta Y."/>
            <person name="Flajnik M.F."/>
            <person name="Sutoh Y."/>
            <person name="Kasahara M."/>
            <person name="Hoon S."/>
            <person name="Gangu V."/>
            <person name="Roy S.W."/>
            <person name="Irimia M."/>
            <person name="Korzh V."/>
            <person name="Kondrychyn I."/>
            <person name="Lim Z.W."/>
            <person name="Tay B.H."/>
            <person name="Tohari S."/>
            <person name="Kong K.W."/>
            <person name="Ho S."/>
            <person name="Lorente-Galdos B."/>
            <person name="Quilez J."/>
            <person name="Marques-Bonet T."/>
            <person name="Raney B.J."/>
            <person name="Ingham P.W."/>
            <person name="Tay A."/>
            <person name="Hillier L.W."/>
            <person name="Minx P."/>
            <person name="Boehm T."/>
            <person name="Wilson R.K."/>
            <person name="Brenner S."/>
            <person name="Warren W.C."/>
        </authorList>
    </citation>
    <scope>NUCLEOTIDE SEQUENCE [LARGE SCALE GENOMIC DNA]</scope>
</reference>
<evidence type="ECO:0008006" key="5">
    <source>
        <dbReference type="Google" id="ProtNLM"/>
    </source>
</evidence>
<organism evidence="3 4">
    <name type="scientific">Callorhinchus milii</name>
    <name type="common">Ghost shark</name>
    <dbReference type="NCBI Taxonomy" id="7868"/>
    <lineage>
        <taxon>Eukaryota</taxon>
        <taxon>Metazoa</taxon>
        <taxon>Chordata</taxon>
        <taxon>Craniata</taxon>
        <taxon>Vertebrata</taxon>
        <taxon>Chondrichthyes</taxon>
        <taxon>Holocephali</taxon>
        <taxon>Chimaeriformes</taxon>
        <taxon>Callorhinchidae</taxon>
        <taxon>Callorhinchus</taxon>
    </lineage>
</organism>
<reference evidence="3" key="5">
    <citation type="submission" date="2025-09" db="UniProtKB">
        <authorList>
            <consortium name="Ensembl"/>
        </authorList>
    </citation>
    <scope>IDENTIFICATION</scope>
</reference>
<reference evidence="4" key="2">
    <citation type="journal article" date="2007" name="PLoS Biol.">
        <title>Survey sequencing and comparative analysis of the elephant shark (Callorhinchus milii) genome.</title>
        <authorList>
            <person name="Venkatesh B."/>
            <person name="Kirkness E.F."/>
            <person name="Loh Y.H."/>
            <person name="Halpern A.L."/>
            <person name="Lee A.P."/>
            <person name="Johnson J."/>
            <person name="Dandona N."/>
            <person name="Viswanathan L.D."/>
            <person name="Tay A."/>
            <person name="Venter J.C."/>
            <person name="Strausberg R.L."/>
            <person name="Brenner S."/>
        </authorList>
    </citation>
    <scope>NUCLEOTIDE SEQUENCE [LARGE SCALE GENOMIC DNA]</scope>
</reference>
<evidence type="ECO:0000256" key="1">
    <source>
        <dbReference type="SAM" id="Coils"/>
    </source>
</evidence>
<feature type="coiled-coil region" evidence="1">
    <location>
        <begin position="165"/>
        <end position="192"/>
    </location>
</feature>
<keyword evidence="4" id="KW-1185">Reference proteome</keyword>
<protein>
    <recommendedName>
        <fullName evidence="5">Coiled-coil domain-containing 33</fullName>
    </recommendedName>
</protein>
<dbReference type="GeneTree" id="ENSGT00390000017366"/>
<name>A0A4W3HKQ4_CALMI</name>
<dbReference type="Ensembl" id="ENSCMIT00000015997.1">
    <property type="protein sequence ID" value="ENSCMIP00000015677.1"/>
    <property type="gene ID" value="ENSCMIG00000007623.1"/>
</dbReference>
<accession>A0A4W3HKQ4</accession>
<reference evidence="3" key="4">
    <citation type="submission" date="2025-08" db="UniProtKB">
        <authorList>
            <consortium name="Ensembl"/>
        </authorList>
    </citation>
    <scope>IDENTIFICATION</scope>
</reference>
<dbReference type="InterPro" id="IPR039889">
    <property type="entry name" value="CCD33"/>
</dbReference>
<evidence type="ECO:0000313" key="4">
    <source>
        <dbReference type="Proteomes" id="UP000314986"/>
    </source>
</evidence>
<feature type="region of interest" description="Disordered" evidence="2">
    <location>
        <begin position="44"/>
        <end position="81"/>
    </location>
</feature>
<dbReference type="PANTHER" id="PTHR21623">
    <property type="entry name" value="SPERIOLIN-BINDING FACTOR"/>
    <property type="match status" value="1"/>
</dbReference>
<evidence type="ECO:0000313" key="3">
    <source>
        <dbReference type="Ensembl" id="ENSCMIP00000015677.1"/>
    </source>
</evidence>